<protein>
    <submittedName>
        <fullName evidence="1">Uncharacterized protein</fullName>
    </submittedName>
</protein>
<keyword evidence="2" id="KW-1185">Reference proteome</keyword>
<gene>
    <name evidence="1" type="ORF">OCTVUL_1B019401</name>
</gene>
<dbReference type="Proteomes" id="UP001162480">
    <property type="component" value="Chromosome 17"/>
</dbReference>
<accession>A0AA36BJ12</accession>
<reference evidence="1" key="1">
    <citation type="submission" date="2023-08" db="EMBL/GenBank/DDBJ databases">
        <authorList>
            <person name="Alioto T."/>
            <person name="Alioto T."/>
            <person name="Gomez Garrido J."/>
        </authorList>
    </citation>
    <scope>NUCLEOTIDE SEQUENCE</scope>
</reference>
<organism evidence="1 2">
    <name type="scientific">Octopus vulgaris</name>
    <name type="common">Common octopus</name>
    <dbReference type="NCBI Taxonomy" id="6645"/>
    <lineage>
        <taxon>Eukaryota</taxon>
        <taxon>Metazoa</taxon>
        <taxon>Spiralia</taxon>
        <taxon>Lophotrochozoa</taxon>
        <taxon>Mollusca</taxon>
        <taxon>Cephalopoda</taxon>
        <taxon>Coleoidea</taxon>
        <taxon>Octopodiformes</taxon>
        <taxon>Octopoda</taxon>
        <taxon>Incirrata</taxon>
        <taxon>Octopodidae</taxon>
        <taxon>Octopus</taxon>
    </lineage>
</organism>
<evidence type="ECO:0000313" key="1">
    <source>
        <dbReference type="EMBL" id="CAI9735300.1"/>
    </source>
</evidence>
<sequence>MRVCNESNPFSKGQLTCFPLSTSIIKKQWCRSYALSKKLDTRLRICGRILFYSVPMKSSDDLFGIHLI</sequence>
<dbReference type="AlphaFoldDB" id="A0AA36BJ12"/>
<name>A0AA36BJ12_OCTVU</name>
<proteinExistence type="predicted"/>
<evidence type="ECO:0000313" key="2">
    <source>
        <dbReference type="Proteomes" id="UP001162480"/>
    </source>
</evidence>
<dbReference type="EMBL" id="OX597830">
    <property type="protein sequence ID" value="CAI9735300.1"/>
    <property type="molecule type" value="Genomic_DNA"/>
</dbReference>